<dbReference type="SUPFAM" id="SSF53955">
    <property type="entry name" value="Lysozyme-like"/>
    <property type="match status" value="1"/>
</dbReference>
<evidence type="ECO:0000256" key="12">
    <source>
        <dbReference type="ARBA" id="ARBA00034000"/>
    </source>
</evidence>
<evidence type="ECO:0000313" key="15">
    <source>
        <dbReference type="EMBL" id="QQE76586.1"/>
    </source>
</evidence>
<dbReference type="GO" id="GO:0008360">
    <property type="term" value="P:regulation of cell shape"/>
    <property type="evidence" value="ECO:0007669"/>
    <property type="project" value="UniProtKB-KW"/>
</dbReference>
<dbReference type="EMBL" id="CP073708">
    <property type="protein sequence ID" value="QUO43660.1"/>
    <property type="molecule type" value="Genomic_DNA"/>
</dbReference>
<evidence type="ECO:0000256" key="10">
    <source>
        <dbReference type="ARBA" id="ARBA00023268"/>
    </source>
</evidence>
<sequence>MIIFTYLLPVLMAQAGSSWIDESKINTLRSENSAYIPIEQMPPHLWKAFVAIEDHRFMQHDGVDLAALARAIWIDIRSGSYQQGGSTITMQLARNLFLTHDKTIIRKGKEMAIALALERKYSKRELLELYLNAIYYGHGQYGIGHAAQYYFGKGNPDGLRTLTVGESALLASLPKAPESYSPIKHSQKARQRQELVLDRMAQLEILTDADRERALREPILLRGQKMNPSGS</sequence>
<feature type="domain" description="Glycosyl transferase family 51" evidence="14">
    <location>
        <begin position="24"/>
        <end position="200"/>
    </location>
</feature>
<reference evidence="15 17" key="1">
    <citation type="submission" date="2020-12" db="EMBL/GenBank/DDBJ databases">
        <title>strain FJAT-54423T represents a novel species of the genus Brevibacillus.</title>
        <authorList>
            <person name="Tang R."/>
        </authorList>
    </citation>
    <scope>NUCLEOTIDE SEQUENCE [LARGE SCALE GENOMIC DNA]</scope>
    <source>
        <strain evidence="15 17">FJAT-54423</strain>
    </source>
</reference>
<organism evidence="15 17">
    <name type="scientific">Brevibacillus composti</name>
    <dbReference type="NCBI Taxonomy" id="2796470"/>
    <lineage>
        <taxon>Bacteria</taxon>
        <taxon>Bacillati</taxon>
        <taxon>Bacillota</taxon>
        <taxon>Bacilli</taxon>
        <taxon>Bacillales</taxon>
        <taxon>Paenibacillaceae</taxon>
        <taxon>Brevibacillus</taxon>
    </lineage>
</organism>
<reference evidence="16" key="2">
    <citation type="submission" date="2021-04" db="EMBL/GenBank/DDBJ databases">
        <title>Brevibacillus composti FJAT-54423, complete genome.</title>
        <authorList>
            <person name="Tang R."/>
        </authorList>
    </citation>
    <scope>NUCLEOTIDE SEQUENCE</scope>
    <source>
        <strain evidence="16">FJAT-54424</strain>
    </source>
</reference>
<dbReference type="Proteomes" id="UP000677234">
    <property type="component" value="Chromosome"/>
</dbReference>
<keyword evidence="18" id="KW-1185">Reference proteome</keyword>
<dbReference type="KEGG" id="bcop:JD108_11480"/>
<keyword evidence="8" id="KW-0133">Cell shape</keyword>
<dbReference type="PANTHER" id="PTHR32282:SF33">
    <property type="entry name" value="PEPTIDOGLYCAN GLYCOSYLTRANSFERASE"/>
    <property type="match status" value="1"/>
</dbReference>
<dbReference type="Pfam" id="PF00912">
    <property type="entry name" value="Transgly"/>
    <property type="match status" value="1"/>
</dbReference>
<proteinExistence type="inferred from homology"/>
<dbReference type="InterPro" id="IPR050396">
    <property type="entry name" value="Glycosyltr_51/Transpeptidase"/>
</dbReference>
<dbReference type="GO" id="GO:0071555">
    <property type="term" value="P:cell wall organization"/>
    <property type="evidence" value="ECO:0007669"/>
    <property type="project" value="UniProtKB-KW"/>
</dbReference>
<evidence type="ECO:0000256" key="3">
    <source>
        <dbReference type="ARBA" id="ARBA00022645"/>
    </source>
</evidence>
<evidence type="ECO:0000256" key="13">
    <source>
        <dbReference type="ARBA" id="ARBA00049902"/>
    </source>
</evidence>
<dbReference type="GO" id="GO:0008955">
    <property type="term" value="F:peptidoglycan glycosyltransferase activity"/>
    <property type="evidence" value="ECO:0007669"/>
    <property type="project" value="UniProtKB-EC"/>
</dbReference>
<evidence type="ECO:0000256" key="5">
    <source>
        <dbReference type="ARBA" id="ARBA00022676"/>
    </source>
</evidence>
<dbReference type="GO" id="GO:0009002">
    <property type="term" value="F:serine-type D-Ala-D-Ala carboxypeptidase activity"/>
    <property type="evidence" value="ECO:0007669"/>
    <property type="project" value="UniProtKB-EC"/>
</dbReference>
<dbReference type="Proteomes" id="UP000595847">
    <property type="component" value="Chromosome"/>
</dbReference>
<accession>A0A7T5EPV5</accession>
<keyword evidence="5" id="KW-0328">Glycosyltransferase</keyword>
<evidence type="ECO:0000256" key="7">
    <source>
        <dbReference type="ARBA" id="ARBA00022801"/>
    </source>
</evidence>
<evidence type="ECO:0000256" key="1">
    <source>
        <dbReference type="ARBA" id="ARBA00007090"/>
    </source>
</evidence>
<dbReference type="AlphaFoldDB" id="A0A7T5EPV5"/>
<dbReference type="GO" id="GO:0009252">
    <property type="term" value="P:peptidoglycan biosynthetic process"/>
    <property type="evidence" value="ECO:0007669"/>
    <property type="project" value="UniProtKB-KW"/>
</dbReference>
<dbReference type="Gene3D" id="1.10.3810.10">
    <property type="entry name" value="Biosynthetic peptidoglycan transglycosylase-like"/>
    <property type="match status" value="1"/>
</dbReference>
<comment type="catalytic activity">
    <reaction evidence="12">
        <text>Preferential cleavage: (Ac)2-L-Lys-D-Ala-|-D-Ala. Also transpeptidation of peptidyl-alanyl moieties that are N-acyl substituents of D-alanine.</text>
        <dbReference type="EC" id="3.4.16.4"/>
    </reaction>
</comment>
<evidence type="ECO:0000256" key="4">
    <source>
        <dbReference type="ARBA" id="ARBA00022670"/>
    </source>
</evidence>
<keyword evidence="6" id="KW-0808">Transferase</keyword>
<evidence type="ECO:0000313" key="18">
    <source>
        <dbReference type="Proteomes" id="UP000677234"/>
    </source>
</evidence>
<dbReference type="EMBL" id="CP066308">
    <property type="protein sequence ID" value="QQE76586.1"/>
    <property type="molecule type" value="Genomic_DNA"/>
</dbReference>
<evidence type="ECO:0000256" key="2">
    <source>
        <dbReference type="ARBA" id="ARBA00007739"/>
    </source>
</evidence>
<dbReference type="InterPro" id="IPR023346">
    <property type="entry name" value="Lysozyme-like_dom_sf"/>
</dbReference>
<evidence type="ECO:0000259" key="14">
    <source>
        <dbReference type="Pfam" id="PF00912"/>
    </source>
</evidence>
<dbReference type="InterPro" id="IPR036950">
    <property type="entry name" value="PBP_transglycosylase"/>
</dbReference>
<keyword evidence="10" id="KW-0511">Multifunctional enzyme</keyword>
<dbReference type="InterPro" id="IPR001264">
    <property type="entry name" value="Glyco_trans_51"/>
</dbReference>
<evidence type="ECO:0000313" key="16">
    <source>
        <dbReference type="EMBL" id="QUO43660.1"/>
    </source>
</evidence>
<dbReference type="PANTHER" id="PTHR32282">
    <property type="entry name" value="BINDING PROTEIN TRANSPEPTIDASE, PUTATIVE-RELATED"/>
    <property type="match status" value="1"/>
</dbReference>
<evidence type="ECO:0000256" key="8">
    <source>
        <dbReference type="ARBA" id="ARBA00022960"/>
    </source>
</evidence>
<protein>
    <submittedName>
        <fullName evidence="15">Transglycosylase domain-containing protein</fullName>
    </submittedName>
</protein>
<keyword evidence="11" id="KW-0961">Cell wall biogenesis/degradation</keyword>
<comment type="similarity">
    <text evidence="1">In the C-terminal section; belongs to the transpeptidase family.</text>
</comment>
<comment type="catalytic activity">
    <reaction evidence="13">
        <text>[GlcNAc-(1-&gt;4)-Mur2Ac(oyl-L-Ala-gamma-D-Glu-L-Lys-D-Ala-D-Ala)](n)-di-trans,octa-cis-undecaprenyl diphosphate + beta-D-GlcNAc-(1-&gt;4)-Mur2Ac(oyl-L-Ala-gamma-D-Glu-L-Lys-D-Ala-D-Ala)-di-trans,octa-cis-undecaprenyl diphosphate = [GlcNAc-(1-&gt;4)-Mur2Ac(oyl-L-Ala-gamma-D-Glu-L-Lys-D-Ala-D-Ala)](n+1)-di-trans,octa-cis-undecaprenyl diphosphate + di-trans,octa-cis-undecaprenyl diphosphate + H(+)</text>
        <dbReference type="Rhea" id="RHEA:23708"/>
        <dbReference type="Rhea" id="RHEA-COMP:9602"/>
        <dbReference type="Rhea" id="RHEA-COMP:9603"/>
        <dbReference type="ChEBI" id="CHEBI:15378"/>
        <dbReference type="ChEBI" id="CHEBI:58405"/>
        <dbReference type="ChEBI" id="CHEBI:60033"/>
        <dbReference type="ChEBI" id="CHEBI:78435"/>
        <dbReference type="EC" id="2.4.99.28"/>
    </reaction>
</comment>
<keyword evidence="9" id="KW-0573">Peptidoglycan synthesis</keyword>
<dbReference type="GO" id="GO:0006508">
    <property type="term" value="P:proteolysis"/>
    <property type="evidence" value="ECO:0007669"/>
    <property type="project" value="UniProtKB-KW"/>
</dbReference>
<evidence type="ECO:0000313" key="17">
    <source>
        <dbReference type="Proteomes" id="UP000595847"/>
    </source>
</evidence>
<keyword evidence="3" id="KW-0121">Carboxypeptidase</keyword>
<gene>
    <name evidence="15" type="ORF">JD108_11480</name>
    <name evidence="16" type="ORF">KDJ56_11425</name>
</gene>
<comment type="similarity">
    <text evidence="2">In the N-terminal section; belongs to the glycosyltransferase 51 family.</text>
</comment>
<evidence type="ECO:0000256" key="11">
    <source>
        <dbReference type="ARBA" id="ARBA00023316"/>
    </source>
</evidence>
<evidence type="ECO:0000256" key="9">
    <source>
        <dbReference type="ARBA" id="ARBA00022984"/>
    </source>
</evidence>
<name>A0A7T5EPV5_9BACL</name>
<evidence type="ECO:0000256" key="6">
    <source>
        <dbReference type="ARBA" id="ARBA00022679"/>
    </source>
</evidence>
<dbReference type="FunFam" id="1.10.3810.10:FF:000001">
    <property type="entry name" value="Penicillin-binding protein 1A"/>
    <property type="match status" value="1"/>
</dbReference>
<keyword evidence="7" id="KW-0378">Hydrolase</keyword>
<keyword evidence="4" id="KW-0645">Protease</keyword>